<feature type="compositionally biased region" description="Basic residues" evidence="3">
    <location>
        <begin position="217"/>
        <end position="235"/>
    </location>
</feature>
<dbReference type="Pfam" id="PF08698">
    <property type="entry name" value="Fcf2"/>
    <property type="match status" value="1"/>
</dbReference>
<evidence type="ECO:0000259" key="4">
    <source>
        <dbReference type="Pfam" id="PF08698"/>
    </source>
</evidence>
<sequence length="235" mass="26358">MTGAGCSKLDVLPALHDGTSLTDREIEQLLLEAEDRLRCPDINIREGSKSVEIPAKLPQTSNLSGGSVVEPYVRAQADLALVDTGKLLPHAVANALQTPQSSRLAESTKYKTKPTAGKDWFNLPKTELTAELRRDLQLLRMRSVLDPKRHYKKENGKSQIPTYSQIGTVVEGPTEFFSGRIAKRDRKKTFVDEALAIEKESKRFEANYRNIQSAKQSGKKAFYKNLRSKRNFRGK</sequence>
<dbReference type="InterPro" id="IPR014810">
    <property type="entry name" value="Fcf2_C"/>
</dbReference>
<dbReference type="STRING" id="1450537.A0A395HKD7"/>
<dbReference type="VEuPathDB" id="FungiDB:BO97DRAFT_460794"/>
<feature type="region of interest" description="Disordered" evidence="3">
    <location>
        <begin position="215"/>
        <end position="235"/>
    </location>
</feature>
<dbReference type="GO" id="GO:0005730">
    <property type="term" value="C:nucleolus"/>
    <property type="evidence" value="ECO:0007669"/>
    <property type="project" value="UniProtKB-SubCell"/>
</dbReference>
<dbReference type="PANTHER" id="PTHR21686">
    <property type="entry name" value="DEOXYNUCLEOTIDYLTRANSFERASE TERMINAL-INTERACTING PROTEIN 2"/>
    <property type="match status" value="1"/>
</dbReference>
<evidence type="ECO:0000256" key="2">
    <source>
        <dbReference type="ARBA" id="ARBA00023242"/>
    </source>
</evidence>
<dbReference type="GeneID" id="37203641"/>
<dbReference type="InterPro" id="IPR039883">
    <property type="entry name" value="Fcf2/DNTTIP2"/>
</dbReference>
<dbReference type="OrthoDB" id="427886at2759"/>
<organism evidence="5 6">
    <name type="scientific">Aspergillus homomorphus (strain CBS 101889)</name>
    <dbReference type="NCBI Taxonomy" id="1450537"/>
    <lineage>
        <taxon>Eukaryota</taxon>
        <taxon>Fungi</taxon>
        <taxon>Dikarya</taxon>
        <taxon>Ascomycota</taxon>
        <taxon>Pezizomycotina</taxon>
        <taxon>Eurotiomycetes</taxon>
        <taxon>Eurotiomycetidae</taxon>
        <taxon>Eurotiales</taxon>
        <taxon>Aspergillaceae</taxon>
        <taxon>Aspergillus</taxon>
        <taxon>Aspergillus subgen. Circumdati</taxon>
    </lineage>
</organism>
<dbReference type="GO" id="GO:0006396">
    <property type="term" value="P:RNA processing"/>
    <property type="evidence" value="ECO:0007669"/>
    <property type="project" value="TreeGrafter"/>
</dbReference>
<evidence type="ECO:0000313" key="5">
    <source>
        <dbReference type="EMBL" id="RAL08402.1"/>
    </source>
</evidence>
<feature type="domain" description="Fcf2 pre-rRNA processing C-terminal" evidence="4">
    <location>
        <begin position="113"/>
        <end position="204"/>
    </location>
</feature>
<dbReference type="AlphaFoldDB" id="A0A395HKD7"/>
<dbReference type="RefSeq" id="XP_025547556.1">
    <property type="nucleotide sequence ID" value="XM_025699352.1"/>
</dbReference>
<dbReference type="PANTHER" id="PTHR21686:SF12">
    <property type="entry name" value="DEOXYNUCLEOTIDYLTRANSFERASE TERMINAL-INTERACTING PROTEIN 2"/>
    <property type="match status" value="1"/>
</dbReference>
<name>A0A395HKD7_ASPHC</name>
<keyword evidence="6" id="KW-1185">Reference proteome</keyword>
<protein>
    <submittedName>
        <fullName evidence="5">Nucleolus protein required for cell viability</fullName>
    </submittedName>
</protein>
<proteinExistence type="predicted"/>
<evidence type="ECO:0000256" key="1">
    <source>
        <dbReference type="ARBA" id="ARBA00004604"/>
    </source>
</evidence>
<reference evidence="5 6" key="1">
    <citation type="submission" date="2018-02" db="EMBL/GenBank/DDBJ databases">
        <title>The genomes of Aspergillus section Nigri reveals drivers in fungal speciation.</title>
        <authorList>
            <consortium name="DOE Joint Genome Institute"/>
            <person name="Vesth T.C."/>
            <person name="Nybo J."/>
            <person name="Theobald S."/>
            <person name="Brandl J."/>
            <person name="Frisvad J.C."/>
            <person name="Nielsen K.F."/>
            <person name="Lyhne E.K."/>
            <person name="Kogle M.E."/>
            <person name="Kuo A."/>
            <person name="Riley R."/>
            <person name="Clum A."/>
            <person name="Nolan M."/>
            <person name="Lipzen A."/>
            <person name="Salamov A."/>
            <person name="Henrissat B."/>
            <person name="Wiebenga A."/>
            <person name="De vries R.P."/>
            <person name="Grigoriev I.V."/>
            <person name="Mortensen U.H."/>
            <person name="Andersen M.R."/>
            <person name="Baker S.E."/>
        </authorList>
    </citation>
    <scope>NUCLEOTIDE SEQUENCE [LARGE SCALE GENOMIC DNA]</scope>
    <source>
        <strain evidence="5 6">CBS 101889</strain>
    </source>
</reference>
<gene>
    <name evidence="5" type="ORF">BO97DRAFT_460794</name>
</gene>
<accession>A0A395HKD7</accession>
<dbReference type="EMBL" id="KZ824315">
    <property type="protein sequence ID" value="RAL08402.1"/>
    <property type="molecule type" value="Genomic_DNA"/>
</dbReference>
<keyword evidence="2" id="KW-0539">Nucleus</keyword>
<dbReference type="GO" id="GO:0003723">
    <property type="term" value="F:RNA binding"/>
    <property type="evidence" value="ECO:0007669"/>
    <property type="project" value="TreeGrafter"/>
</dbReference>
<evidence type="ECO:0000313" key="6">
    <source>
        <dbReference type="Proteomes" id="UP000248961"/>
    </source>
</evidence>
<dbReference type="Proteomes" id="UP000248961">
    <property type="component" value="Unassembled WGS sequence"/>
</dbReference>
<comment type="subcellular location">
    <subcellularLocation>
        <location evidence="1">Nucleus</location>
        <location evidence="1">Nucleolus</location>
    </subcellularLocation>
</comment>
<evidence type="ECO:0000256" key="3">
    <source>
        <dbReference type="SAM" id="MobiDB-lite"/>
    </source>
</evidence>